<keyword evidence="1" id="KW-0808">Transferase</keyword>
<proteinExistence type="predicted"/>
<dbReference type="Gene3D" id="3.40.50.1370">
    <property type="entry name" value="Aspartate/ornithine carbamoyltransferase"/>
    <property type="match status" value="1"/>
</dbReference>
<dbReference type="InterPro" id="IPR036901">
    <property type="entry name" value="Asp/Orn_carbamoylTrfase_sf"/>
</dbReference>
<dbReference type="RefSeq" id="WP_285748843.1">
    <property type="nucleotide sequence ID" value="NZ_CP127162.1"/>
</dbReference>
<dbReference type="Pfam" id="PF02729">
    <property type="entry name" value="OTCace_N"/>
    <property type="match status" value="1"/>
</dbReference>
<dbReference type="Proteomes" id="UP001236415">
    <property type="component" value="Chromosome"/>
</dbReference>
<accession>A0ABY8X741</accession>
<dbReference type="PANTHER" id="PTHR45753">
    <property type="entry name" value="ORNITHINE CARBAMOYLTRANSFERASE, MITOCHONDRIAL"/>
    <property type="match status" value="1"/>
</dbReference>
<dbReference type="EMBL" id="CP127162">
    <property type="protein sequence ID" value="WIV21260.1"/>
    <property type="molecule type" value="Genomic_DNA"/>
</dbReference>
<sequence>MNHFLTLKDLTQEDISKLFTMADQIKNGDFSKILEGKTFALFFPNTSIRTRITFEKGIKELGGVVLSPHGRQ</sequence>
<dbReference type="SUPFAM" id="SSF53671">
    <property type="entry name" value="Aspartate/ornithine carbamoyltransferase"/>
    <property type="match status" value="1"/>
</dbReference>
<evidence type="ECO:0000259" key="2">
    <source>
        <dbReference type="Pfam" id="PF02729"/>
    </source>
</evidence>
<keyword evidence="4" id="KW-1185">Reference proteome</keyword>
<organism evidence="3 4">
    <name type="scientific">Paenibacillus polygoni</name>
    <dbReference type="NCBI Taxonomy" id="3050112"/>
    <lineage>
        <taxon>Bacteria</taxon>
        <taxon>Bacillati</taxon>
        <taxon>Bacillota</taxon>
        <taxon>Bacilli</taxon>
        <taxon>Bacillales</taxon>
        <taxon>Paenibacillaceae</taxon>
        <taxon>Paenibacillus</taxon>
    </lineage>
</organism>
<evidence type="ECO:0000313" key="4">
    <source>
        <dbReference type="Proteomes" id="UP001236415"/>
    </source>
</evidence>
<reference evidence="3 4" key="1">
    <citation type="submission" date="2023-06" db="EMBL/GenBank/DDBJ databases">
        <title>Paenibacillus polygonum sp. nov., an endophytic bacterium, isolated from Polygonum lapathifolium L. in Nanji Wetland National Nature Reserve, South of Poyang Lake, Jiangxi Province, China.</title>
        <authorList>
            <person name="Yu Z."/>
        </authorList>
    </citation>
    <scope>NUCLEOTIDE SEQUENCE [LARGE SCALE GENOMIC DNA]</scope>
    <source>
        <strain evidence="3 4">C31</strain>
    </source>
</reference>
<gene>
    <name evidence="3" type="ORF">QPK24_11545</name>
</gene>
<protein>
    <recommendedName>
        <fullName evidence="2">Aspartate/ornithine carbamoyltransferase carbamoyl-P binding domain-containing protein</fullName>
    </recommendedName>
</protein>
<name>A0ABY8X741_9BACL</name>
<dbReference type="PANTHER" id="PTHR45753:SF3">
    <property type="entry name" value="ORNITHINE TRANSCARBAMYLASE, MITOCHONDRIAL"/>
    <property type="match status" value="1"/>
</dbReference>
<evidence type="ECO:0000313" key="3">
    <source>
        <dbReference type="EMBL" id="WIV21260.1"/>
    </source>
</evidence>
<evidence type="ECO:0000256" key="1">
    <source>
        <dbReference type="ARBA" id="ARBA00022679"/>
    </source>
</evidence>
<feature type="domain" description="Aspartate/ornithine carbamoyltransferase carbamoyl-P binding" evidence="2">
    <location>
        <begin position="3"/>
        <end position="67"/>
    </location>
</feature>
<dbReference type="InterPro" id="IPR006132">
    <property type="entry name" value="Asp/Orn_carbamoyltranf_P-bd"/>
</dbReference>